<organism evidence="2 3">
    <name type="scientific">Kribbella sancticallisti</name>
    <dbReference type="NCBI Taxonomy" id="460087"/>
    <lineage>
        <taxon>Bacteria</taxon>
        <taxon>Bacillati</taxon>
        <taxon>Actinomycetota</taxon>
        <taxon>Actinomycetes</taxon>
        <taxon>Propionibacteriales</taxon>
        <taxon>Kribbellaceae</taxon>
        <taxon>Kribbella</taxon>
    </lineage>
</organism>
<proteinExistence type="predicted"/>
<dbReference type="SUPFAM" id="SSF46955">
    <property type="entry name" value="Putative DNA-binding domain"/>
    <property type="match status" value="1"/>
</dbReference>
<sequence length="78" mass="8797">MPRPPRKTRTTPTPPPEPLMFRKPEAAALLNCTPRQLDRWIAERRIGVIKPAGPTGPVFISRAEIERCLQAWSVPAEQ</sequence>
<name>A0ABN2EZC1_9ACTN</name>
<protein>
    <recommendedName>
        <fullName evidence="4">Helix-turn-helix domain-containing protein</fullName>
    </recommendedName>
</protein>
<evidence type="ECO:0008006" key="4">
    <source>
        <dbReference type="Google" id="ProtNLM"/>
    </source>
</evidence>
<evidence type="ECO:0000313" key="2">
    <source>
        <dbReference type="EMBL" id="GAA1620920.1"/>
    </source>
</evidence>
<reference evidence="2 3" key="1">
    <citation type="journal article" date="2019" name="Int. J. Syst. Evol. Microbiol.">
        <title>The Global Catalogue of Microorganisms (GCM) 10K type strain sequencing project: providing services to taxonomists for standard genome sequencing and annotation.</title>
        <authorList>
            <consortium name="The Broad Institute Genomics Platform"/>
            <consortium name="The Broad Institute Genome Sequencing Center for Infectious Disease"/>
            <person name="Wu L."/>
            <person name="Ma J."/>
        </authorList>
    </citation>
    <scope>NUCLEOTIDE SEQUENCE [LARGE SCALE GENOMIC DNA]</scope>
    <source>
        <strain evidence="2 3">JCM 14969</strain>
    </source>
</reference>
<accession>A0ABN2EZC1</accession>
<dbReference type="InterPro" id="IPR009061">
    <property type="entry name" value="DNA-bd_dom_put_sf"/>
</dbReference>
<dbReference type="Proteomes" id="UP001500393">
    <property type="component" value="Unassembled WGS sequence"/>
</dbReference>
<feature type="region of interest" description="Disordered" evidence="1">
    <location>
        <begin position="1"/>
        <end position="20"/>
    </location>
</feature>
<dbReference type="EMBL" id="BAAAOS010000085">
    <property type="protein sequence ID" value="GAA1620920.1"/>
    <property type="molecule type" value="Genomic_DNA"/>
</dbReference>
<evidence type="ECO:0000256" key="1">
    <source>
        <dbReference type="SAM" id="MobiDB-lite"/>
    </source>
</evidence>
<keyword evidence="3" id="KW-1185">Reference proteome</keyword>
<evidence type="ECO:0000313" key="3">
    <source>
        <dbReference type="Proteomes" id="UP001500393"/>
    </source>
</evidence>
<comment type="caution">
    <text evidence="2">The sequence shown here is derived from an EMBL/GenBank/DDBJ whole genome shotgun (WGS) entry which is preliminary data.</text>
</comment>
<gene>
    <name evidence="2" type="ORF">GCM10009789_87840</name>
</gene>